<evidence type="ECO:0000313" key="3">
    <source>
        <dbReference type="Proteomes" id="UP000689195"/>
    </source>
</evidence>
<proteinExistence type="predicted"/>
<dbReference type="EMBL" id="CAJJDO010000216">
    <property type="protein sequence ID" value="CAD8214456.1"/>
    <property type="molecule type" value="Genomic_DNA"/>
</dbReference>
<name>A0A8S1YI87_9CILI</name>
<dbReference type="AlphaFoldDB" id="A0A8S1YI87"/>
<keyword evidence="1" id="KW-0812">Transmembrane</keyword>
<evidence type="ECO:0000256" key="1">
    <source>
        <dbReference type="SAM" id="Phobius"/>
    </source>
</evidence>
<organism evidence="2 3">
    <name type="scientific">Paramecium pentaurelia</name>
    <dbReference type="NCBI Taxonomy" id="43138"/>
    <lineage>
        <taxon>Eukaryota</taxon>
        <taxon>Sar</taxon>
        <taxon>Alveolata</taxon>
        <taxon>Ciliophora</taxon>
        <taxon>Intramacronucleata</taxon>
        <taxon>Oligohymenophorea</taxon>
        <taxon>Peniculida</taxon>
        <taxon>Parameciidae</taxon>
        <taxon>Paramecium</taxon>
    </lineage>
</organism>
<reference evidence="2" key="1">
    <citation type="submission" date="2021-01" db="EMBL/GenBank/DDBJ databases">
        <authorList>
            <consortium name="Genoscope - CEA"/>
            <person name="William W."/>
        </authorList>
    </citation>
    <scope>NUCLEOTIDE SEQUENCE</scope>
</reference>
<accession>A0A8S1YI87</accession>
<protein>
    <recommendedName>
        <fullName evidence="4">Transmembrane protein</fullName>
    </recommendedName>
</protein>
<dbReference type="Proteomes" id="UP000689195">
    <property type="component" value="Unassembled WGS sequence"/>
</dbReference>
<feature type="transmembrane region" description="Helical" evidence="1">
    <location>
        <begin position="143"/>
        <end position="159"/>
    </location>
</feature>
<evidence type="ECO:0008006" key="4">
    <source>
        <dbReference type="Google" id="ProtNLM"/>
    </source>
</evidence>
<feature type="transmembrane region" description="Helical" evidence="1">
    <location>
        <begin position="7"/>
        <end position="27"/>
    </location>
</feature>
<comment type="caution">
    <text evidence="2">The sequence shown here is derived from an EMBL/GenBank/DDBJ whole genome shotgun (WGS) entry which is preliminary data.</text>
</comment>
<feature type="transmembrane region" description="Helical" evidence="1">
    <location>
        <begin position="86"/>
        <end position="105"/>
    </location>
</feature>
<evidence type="ECO:0000313" key="2">
    <source>
        <dbReference type="EMBL" id="CAD8214456.1"/>
    </source>
</evidence>
<keyword evidence="1" id="KW-1133">Transmembrane helix</keyword>
<keyword evidence="1" id="KW-0472">Membrane</keyword>
<feature type="transmembrane region" description="Helical" evidence="1">
    <location>
        <begin position="179"/>
        <end position="198"/>
    </location>
</feature>
<keyword evidence="3" id="KW-1185">Reference proteome</keyword>
<sequence>MITKKQFSLIYVIFLKHQYFSLIIILLEIILKQQNLFWFRFSQTYQFIHLQILQMILIQILKLHLSYKKQIYTYKKNFISIKIKYLLMKQNCQLLIINIVILVIMTKMVKYFILRKFSIIQTQLTGKGVFGIYNFKHKIKNELKIYIMINLITIILLQMKGISKIKPECISILFINQKIYLIISYLYLIKNLFFYLFIHNQCQWQAIQIRIFLLLRVIQLKLKILKMILDALLSKLYLQQNKNENKYVLQYIIFDNHLYYAFLTLSKNLSDLKAQWGIADCKLFEGESKNYLIVNLHQQSYL</sequence>
<gene>
    <name evidence="2" type="ORF">PPENT_87.1.T2160004</name>
</gene>